<dbReference type="PANTHER" id="PTHR43874">
    <property type="entry name" value="TWO-COMPONENT RESPONSE REGULATOR"/>
    <property type="match status" value="1"/>
</dbReference>
<dbReference type="AlphaFoldDB" id="A0A3L6QWC3"/>
<evidence type="ECO:0000313" key="5">
    <source>
        <dbReference type="EMBL" id="RLM91512.1"/>
    </source>
</evidence>
<evidence type="ECO:0000313" key="6">
    <source>
        <dbReference type="Proteomes" id="UP000275267"/>
    </source>
</evidence>
<dbReference type="GO" id="GO:0009736">
    <property type="term" value="P:cytokinin-activated signaling pathway"/>
    <property type="evidence" value="ECO:0007669"/>
    <property type="project" value="InterPro"/>
</dbReference>
<keyword evidence="1" id="KW-0902">Two-component regulatory system</keyword>
<dbReference type="Proteomes" id="UP000275267">
    <property type="component" value="Unassembled WGS sequence"/>
</dbReference>
<name>A0A3L6QWC3_PANMI</name>
<dbReference type="EMBL" id="PQIB02000010">
    <property type="protein sequence ID" value="RLM91512.1"/>
    <property type="molecule type" value="Genomic_DNA"/>
</dbReference>
<dbReference type="OrthoDB" id="971143at2759"/>
<sequence length="106" mass="11880">METMIRTTKNGACDYLVKPAHIEQVRNIWMHVVRKNKTDPTNNINGGKKGANLTKNHSKKHKNVGDCAEEDKEETSTRRVKGSSGPVTYTTSLWEPSIRLAWTATA</sequence>
<evidence type="ECO:0000256" key="3">
    <source>
        <dbReference type="SAM" id="MobiDB-lite"/>
    </source>
</evidence>
<dbReference type="InterPro" id="IPR045279">
    <property type="entry name" value="ARR-like"/>
</dbReference>
<evidence type="ECO:0000256" key="1">
    <source>
        <dbReference type="ARBA" id="ARBA00023012"/>
    </source>
</evidence>
<keyword evidence="6" id="KW-1185">Reference proteome</keyword>
<dbReference type="GO" id="GO:0000160">
    <property type="term" value="P:phosphorelay signal transduction system"/>
    <property type="evidence" value="ECO:0007669"/>
    <property type="project" value="UniProtKB-KW"/>
</dbReference>
<feature type="domain" description="Response regulatory" evidence="4">
    <location>
        <begin position="1"/>
        <end position="33"/>
    </location>
</feature>
<gene>
    <name evidence="5" type="ORF">C2845_PM08G16080</name>
</gene>
<proteinExistence type="predicted"/>
<organism evidence="5 6">
    <name type="scientific">Panicum miliaceum</name>
    <name type="common">Proso millet</name>
    <name type="synonym">Broomcorn millet</name>
    <dbReference type="NCBI Taxonomy" id="4540"/>
    <lineage>
        <taxon>Eukaryota</taxon>
        <taxon>Viridiplantae</taxon>
        <taxon>Streptophyta</taxon>
        <taxon>Embryophyta</taxon>
        <taxon>Tracheophyta</taxon>
        <taxon>Spermatophyta</taxon>
        <taxon>Magnoliopsida</taxon>
        <taxon>Liliopsida</taxon>
        <taxon>Poales</taxon>
        <taxon>Poaceae</taxon>
        <taxon>PACMAD clade</taxon>
        <taxon>Panicoideae</taxon>
        <taxon>Panicodae</taxon>
        <taxon>Paniceae</taxon>
        <taxon>Panicinae</taxon>
        <taxon>Panicum</taxon>
        <taxon>Panicum sect. Panicum</taxon>
    </lineage>
</organism>
<feature type="region of interest" description="Disordered" evidence="3">
    <location>
        <begin position="37"/>
        <end position="88"/>
    </location>
</feature>
<dbReference type="PANTHER" id="PTHR43874:SF116">
    <property type="entry name" value="RESPONSE REGULATORY DOMAIN-CONTAINING PROTEIN"/>
    <property type="match status" value="1"/>
</dbReference>
<comment type="caution">
    <text evidence="5">The sequence shown here is derived from an EMBL/GenBank/DDBJ whole genome shotgun (WGS) entry which is preliminary data.</text>
</comment>
<dbReference type="STRING" id="4540.A0A3L6QWC3"/>
<evidence type="ECO:0000256" key="2">
    <source>
        <dbReference type="PROSITE-ProRule" id="PRU00169"/>
    </source>
</evidence>
<comment type="caution">
    <text evidence="2">Lacks conserved residue(s) required for the propagation of feature annotation.</text>
</comment>
<protein>
    <recommendedName>
        <fullName evidence="4">Response regulatory domain-containing protein</fullName>
    </recommendedName>
</protein>
<dbReference type="PROSITE" id="PS50110">
    <property type="entry name" value="RESPONSE_REGULATORY"/>
    <property type="match status" value="1"/>
</dbReference>
<reference evidence="6" key="1">
    <citation type="journal article" date="2019" name="Nat. Commun.">
        <title>The genome of broomcorn millet.</title>
        <authorList>
            <person name="Zou C."/>
            <person name="Miki D."/>
            <person name="Li D."/>
            <person name="Tang Q."/>
            <person name="Xiao L."/>
            <person name="Rajput S."/>
            <person name="Deng P."/>
            <person name="Jia W."/>
            <person name="Huang R."/>
            <person name="Zhang M."/>
            <person name="Sun Y."/>
            <person name="Hu J."/>
            <person name="Fu X."/>
            <person name="Schnable P.S."/>
            <person name="Li F."/>
            <person name="Zhang H."/>
            <person name="Feng B."/>
            <person name="Zhu X."/>
            <person name="Liu R."/>
            <person name="Schnable J.C."/>
            <person name="Zhu J.-K."/>
            <person name="Zhang H."/>
        </authorList>
    </citation>
    <scope>NUCLEOTIDE SEQUENCE [LARGE SCALE GENOMIC DNA]</scope>
</reference>
<accession>A0A3L6QWC3</accession>
<evidence type="ECO:0000259" key="4">
    <source>
        <dbReference type="PROSITE" id="PS50110"/>
    </source>
</evidence>
<dbReference type="InterPro" id="IPR001789">
    <property type="entry name" value="Sig_transdc_resp-reg_receiver"/>
</dbReference>